<organism evidence="2 3">
    <name type="scientific">Plasmodium relictum</name>
    <dbReference type="NCBI Taxonomy" id="85471"/>
    <lineage>
        <taxon>Eukaryota</taxon>
        <taxon>Sar</taxon>
        <taxon>Alveolata</taxon>
        <taxon>Apicomplexa</taxon>
        <taxon>Aconoidasida</taxon>
        <taxon>Haemosporida</taxon>
        <taxon>Plasmodiidae</taxon>
        <taxon>Plasmodium</taxon>
        <taxon>Plasmodium (Haemamoeba)</taxon>
    </lineage>
</organism>
<dbReference type="OrthoDB" id="10265310at2759"/>
<sequence>MKTLIGKYHLLFRNIFENRSFGKKKKKYQLNKINKVNNLKKILYTSFIFYSSMQKIIGTHSGRFHTDEILASVMLKFLPEYRNATIIRTRDQEKLDKCDVVVDVGGVYNHETKRYDHHQKEFNDTLDEKHNIRLSSAGLIYKHYAKDIFRKGFNITDEDKVNALYDKIYSAFIESIDAIDNGINQYEGEEKYQINTTLQNRVNRLNPNFLEDDVDENERFKLASNLVKEEFIHFVNYYSNVWYLAKNITREAIDDRYNFHKSGRVICISKNCPYYEHLYDIEEELNIKGDILFCIFFDRYKNYRCTAISKKNENFTLRLPFPASFRGLKGEELEKASNIKGLTFVHYSGFTSGGENIECLIKLVEATLKENNISF</sequence>
<dbReference type="GO" id="GO:0005737">
    <property type="term" value="C:cytoplasm"/>
    <property type="evidence" value="ECO:0007669"/>
    <property type="project" value="TreeGrafter"/>
</dbReference>
<dbReference type="EMBL" id="LN835306">
    <property type="protein sequence ID" value="CRH00871.1"/>
    <property type="molecule type" value="Genomic_DNA"/>
</dbReference>
<keyword evidence="3" id="KW-1185">Reference proteome</keyword>
<dbReference type="Pfam" id="PF03690">
    <property type="entry name" value="MYG1_exonuc"/>
    <property type="match status" value="1"/>
</dbReference>
<dbReference type="AlphaFoldDB" id="A0A1J1H7E7"/>
<dbReference type="GO" id="GO:0005634">
    <property type="term" value="C:nucleus"/>
    <property type="evidence" value="ECO:0007669"/>
    <property type="project" value="TreeGrafter"/>
</dbReference>
<dbReference type="OMA" id="FHCDEVV"/>
<dbReference type="InterPro" id="IPR003226">
    <property type="entry name" value="MYG1_exonuclease"/>
</dbReference>
<reference evidence="2 3" key="1">
    <citation type="submission" date="2015-04" db="EMBL/GenBank/DDBJ databases">
        <authorList>
            <consortium name="Pathogen Informatics"/>
        </authorList>
    </citation>
    <scope>NUCLEOTIDE SEQUENCE [LARGE SCALE GENOMIC DNA]</scope>
    <source>
        <strain evidence="2 3">SGS1</strain>
    </source>
</reference>
<dbReference type="PANTHER" id="PTHR11215:SF1">
    <property type="entry name" value="MYG1 EXONUCLEASE"/>
    <property type="match status" value="1"/>
</dbReference>
<dbReference type="VEuPathDB" id="PlasmoDB:PRELSG_1121600"/>
<dbReference type="Proteomes" id="UP000220158">
    <property type="component" value="Chromosome 11"/>
</dbReference>
<evidence type="ECO:0000313" key="2">
    <source>
        <dbReference type="EMBL" id="CRH00871.1"/>
    </source>
</evidence>
<dbReference type="GeneID" id="39736995"/>
<accession>A0A1J1H7E7</accession>
<protein>
    <submittedName>
        <fullName evidence="2">Uncharacterized protein</fullName>
    </submittedName>
</protein>
<evidence type="ECO:0000256" key="1">
    <source>
        <dbReference type="ARBA" id="ARBA00010105"/>
    </source>
</evidence>
<evidence type="ECO:0000313" key="3">
    <source>
        <dbReference type="Proteomes" id="UP000220158"/>
    </source>
</evidence>
<dbReference type="KEGG" id="prel:PRELSG_1121600"/>
<dbReference type="RefSeq" id="XP_028533873.1">
    <property type="nucleotide sequence ID" value="XM_028677489.1"/>
</dbReference>
<name>A0A1J1H7E7_PLARL</name>
<comment type="similarity">
    <text evidence="1">Belongs to the MYG1 family.</text>
</comment>
<dbReference type="PANTHER" id="PTHR11215">
    <property type="entry name" value="METAL DEPENDENT HYDROLASE - RELATED"/>
    <property type="match status" value="1"/>
</dbReference>
<proteinExistence type="inferred from homology"/>
<gene>
    <name evidence="2" type="ORF">PRELSG_1121600</name>
</gene>